<feature type="domain" description="ABC transmembrane type-1" evidence="8">
    <location>
        <begin position="91"/>
        <end position="282"/>
    </location>
</feature>
<comment type="similarity">
    <text evidence="7">Belongs to the binding-protein-dependent transport system permease family.</text>
</comment>
<accession>A0A841HVY5</accession>
<evidence type="ECO:0000256" key="2">
    <source>
        <dbReference type="ARBA" id="ARBA00022448"/>
    </source>
</evidence>
<dbReference type="InterPro" id="IPR035906">
    <property type="entry name" value="MetI-like_sf"/>
</dbReference>
<evidence type="ECO:0000256" key="3">
    <source>
        <dbReference type="ARBA" id="ARBA00022475"/>
    </source>
</evidence>
<dbReference type="SUPFAM" id="SSF161098">
    <property type="entry name" value="MetI-like"/>
    <property type="match status" value="1"/>
</dbReference>
<proteinExistence type="inferred from homology"/>
<comment type="subcellular location">
    <subcellularLocation>
        <location evidence="1 7">Cell membrane</location>
        <topology evidence="1 7">Multi-pass membrane protein</topology>
    </subcellularLocation>
</comment>
<comment type="caution">
    <text evidence="9">The sequence shown here is derived from an EMBL/GenBank/DDBJ whole genome shotgun (WGS) entry which is preliminary data.</text>
</comment>
<evidence type="ECO:0000256" key="5">
    <source>
        <dbReference type="ARBA" id="ARBA00022989"/>
    </source>
</evidence>
<gene>
    <name evidence="9" type="ORF">HNR42_000490</name>
</gene>
<dbReference type="NCBIfam" id="NF045476">
    <property type="entry name" value="Opp4C"/>
    <property type="match status" value="1"/>
</dbReference>
<protein>
    <submittedName>
        <fullName evidence="9">Peptide/nickel transport system permease protein</fullName>
    </submittedName>
</protein>
<dbReference type="PANTHER" id="PTHR43386">
    <property type="entry name" value="OLIGOPEPTIDE TRANSPORT SYSTEM PERMEASE PROTEIN APPC"/>
    <property type="match status" value="1"/>
</dbReference>
<dbReference type="CDD" id="cd06261">
    <property type="entry name" value="TM_PBP2"/>
    <property type="match status" value="1"/>
</dbReference>
<keyword evidence="4 7" id="KW-0812">Transmembrane</keyword>
<dbReference type="Pfam" id="PF12911">
    <property type="entry name" value="OppC_N"/>
    <property type="match status" value="1"/>
</dbReference>
<keyword evidence="5 7" id="KW-1133">Transmembrane helix</keyword>
<dbReference type="Gene3D" id="1.10.3720.10">
    <property type="entry name" value="MetI-like"/>
    <property type="match status" value="1"/>
</dbReference>
<dbReference type="GO" id="GO:0055085">
    <property type="term" value="P:transmembrane transport"/>
    <property type="evidence" value="ECO:0007669"/>
    <property type="project" value="InterPro"/>
</dbReference>
<keyword evidence="3" id="KW-1003">Cell membrane</keyword>
<feature type="transmembrane region" description="Helical" evidence="7">
    <location>
        <begin position="93"/>
        <end position="118"/>
    </location>
</feature>
<evidence type="ECO:0000256" key="6">
    <source>
        <dbReference type="ARBA" id="ARBA00023136"/>
    </source>
</evidence>
<keyword evidence="6 7" id="KW-0472">Membrane</keyword>
<dbReference type="InterPro" id="IPR050366">
    <property type="entry name" value="BP-dependent_transpt_permease"/>
</dbReference>
<keyword evidence="10" id="KW-1185">Reference proteome</keyword>
<feature type="transmembrane region" description="Helical" evidence="7">
    <location>
        <begin position="130"/>
        <end position="148"/>
    </location>
</feature>
<sequence>MTTQPKAAERRTGNRALRRFGRHRLAVISLAILLLLCLVAVLAPLLAPYNPYDLATSASGNIQFASPPSAEFWLGTDSLGRDLLSRLIYGTRISLTIGLSSALIALVVGATLGIIAGYRGGLTDTLLSRFTDAVAAFPSLFLILTISSFVKPSIFNVVAIIGLLSWVPTFRLMRGEALKLKRLEFVEAAGALGAGESRIMWRHILPNAVAPIIVQATLGVAEAILTESALSFLGLGVQQPIASWGNMLSDARDITVLQSQPWLWLPPGAAILITVLAINFLGDGLRDTLNPRDKH</sequence>
<dbReference type="PANTHER" id="PTHR43386:SF1">
    <property type="entry name" value="D,D-DIPEPTIDE TRANSPORT SYSTEM PERMEASE PROTEIN DDPC-RELATED"/>
    <property type="match status" value="1"/>
</dbReference>
<dbReference type="AlphaFoldDB" id="A0A841HVY5"/>
<feature type="transmembrane region" description="Helical" evidence="7">
    <location>
        <begin position="154"/>
        <end position="173"/>
    </location>
</feature>
<dbReference type="InterPro" id="IPR025966">
    <property type="entry name" value="OppC_N"/>
</dbReference>
<dbReference type="PROSITE" id="PS50928">
    <property type="entry name" value="ABC_TM1"/>
    <property type="match status" value="1"/>
</dbReference>
<dbReference type="InterPro" id="IPR053523">
    <property type="entry name" value="Oligopeptide_permease_AppC"/>
</dbReference>
<name>A0A841HVY5_9DEIO</name>
<evidence type="ECO:0000256" key="4">
    <source>
        <dbReference type="ARBA" id="ARBA00022692"/>
    </source>
</evidence>
<evidence type="ECO:0000259" key="8">
    <source>
        <dbReference type="PROSITE" id="PS50928"/>
    </source>
</evidence>
<keyword evidence="2 7" id="KW-0813">Transport</keyword>
<dbReference type="GO" id="GO:0005886">
    <property type="term" value="C:plasma membrane"/>
    <property type="evidence" value="ECO:0007669"/>
    <property type="project" value="UniProtKB-SubCell"/>
</dbReference>
<organism evidence="9 10">
    <name type="scientific">Deinobacterium chartae</name>
    <dbReference type="NCBI Taxonomy" id="521158"/>
    <lineage>
        <taxon>Bacteria</taxon>
        <taxon>Thermotogati</taxon>
        <taxon>Deinococcota</taxon>
        <taxon>Deinococci</taxon>
        <taxon>Deinococcales</taxon>
        <taxon>Deinococcaceae</taxon>
        <taxon>Deinobacterium</taxon>
    </lineage>
</organism>
<dbReference type="Pfam" id="PF00528">
    <property type="entry name" value="BPD_transp_1"/>
    <property type="match status" value="1"/>
</dbReference>
<evidence type="ECO:0000313" key="10">
    <source>
        <dbReference type="Proteomes" id="UP000569951"/>
    </source>
</evidence>
<reference evidence="9 10" key="1">
    <citation type="submission" date="2020-08" db="EMBL/GenBank/DDBJ databases">
        <title>Genomic Encyclopedia of Type Strains, Phase IV (KMG-IV): sequencing the most valuable type-strain genomes for metagenomic binning, comparative biology and taxonomic classification.</title>
        <authorList>
            <person name="Goeker M."/>
        </authorList>
    </citation>
    <scope>NUCLEOTIDE SEQUENCE [LARGE SCALE GENOMIC DNA]</scope>
    <source>
        <strain evidence="9 10">DSM 21458</strain>
    </source>
</reference>
<dbReference type="InterPro" id="IPR000515">
    <property type="entry name" value="MetI-like"/>
</dbReference>
<feature type="transmembrane region" description="Helical" evidence="7">
    <location>
        <begin position="262"/>
        <end position="282"/>
    </location>
</feature>
<dbReference type="RefSeq" id="WP_183984173.1">
    <property type="nucleotide sequence ID" value="NZ_JACHHG010000002.1"/>
</dbReference>
<dbReference type="Proteomes" id="UP000569951">
    <property type="component" value="Unassembled WGS sequence"/>
</dbReference>
<evidence type="ECO:0000313" key="9">
    <source>
        <dbReference type="EMBL" id="MBB6097076.1"/>
    </source>
</evidence>
<evidence type="ECO:0000256" key="1">
    <source>
        <dbReference type="ARBA" id="ARBA00004651"/>
    </source>
</evidence>
<evidence type="ECO:0000256" key="7">
    <source>
        <dbReference type="RuleBase" id="RU363032"/>
    </source>
</evidence>
<feature type="transmembrane region" description="Helical" evidence="7">
    <location>
        <begin position="25"/>
        <end position="47"/>
    </location>
</feature>
<dbReference type="EMBL" id="JACHHG010000002">
    <property type="protein sequence ID" value="MBB6097076.1"/>
    <property type="molecule type" value="Genomic_DNA"/>
</dbReference>